<dbReference type="InterPro" id="IPR024526">
    <property type="entry name" value="DUF3807"/>
</dbReference>
<dbReference type="Proteomes" id="UP000799439">
    <property type="component" value="Unassembled WGS sequence"/>
</dbReference>
<comment type="caution">
    <text evidence="2">The sequence shown here is derived from an EMBL/GenBank/DDBJ whole genome shotgun (WGS) entry which is preliminary data.</text>
</comment>
<dbReference type="PANTHER" id="PTHR40642:SF1">
    <property type="entry name" value="YALI0F31295P"/>
    <property type="match status" value="1"/>
</dbReference>
<evidence type="ECO:0000313" key="2">
    <source>
        <dbReference type="EMBL" id="KAF2155820.1"/>
    </source>
</evidence>
<organism evidence="2 3">
    <name type="scientific">Myriangium duriaei CBS 260.36</name>
    <dbReference type="NCBI Taxonomy" id="1168546"/>
    <lineage>
        <taxon>Eukaryota</taxon>
        <taxon>Fungi</taxon>
        <taxon>Dikarya</taxon>
        <taxon>Ascomycota</taxon>
        <taxon>Pezizomycotina</taxon>
        <taxon>Dothideomycetes</taxon>
        <taxon>Dothideomycetidae</taxon>
        <taxon>Myriangiales</taxon>
        <taxon>Myriangiaceae</taxon>
        <taxon>Myriangium</taxon>
    </lineage>
</organism>
<sequence>MMDVQTLPVVTEDHLKSFHARHFPLAPAPSNFFVTQEEEEVDVDDDGLGWYPDGVKRHLTDEQIHIFRHSELHRLQRERELLTESLAEESTEPAPALSTTTKPDQPLKSVTDSERTVKSEQKQKYRKTHWKKKRHQKQQHGQASQSGVQHNQNQAQIHQNDKRKWDEYIDDNDSGNPGGLTHRRLARELDEQKFESTELLYDD</sequence>
<proteinExistence type="predicted"/>
<reference evidence="2" key="1">
    <citation type="journal article" date="2020" name="Stud. Mycol.">
        <title>101 Dothideomycetes genomes: a test case for predicting lifestyles and emergence of pathogens.</title>
        <authorList>
            <person name="Haridas S."/>
            <person name="Albert R."/>
            <person name="Binder M."/>
            <person name="Bloem J."/>
            <person name="Labutti K."/>
            <person name="Salamov A."/>
            <person name="Andreopoulos B."/>
            <person name="Baker S."/>
            <person name="Barry K."/>
            <person name="Bills G."/>
            <person name="Bluhm B."/>
            <person name="Cannon C."/>
            <person name="Castanera R."/>
            <person name="Culley D."/>
            <person name="Daum C."/>
            <person name="Ezra D."/>
            <person name="Gonzalez J."/>
            <person name="Henrissat B."/>
            <person name="Kuo A."/>
            <person name="Liang C."/>
            <person name="Lipzen A."/>
            <person name="Lutzoni F."/>
            <person name="Magnuson J."/>
            <person name="Mondo S."/>
            <person name="Nolan M."/>
            <person name="Ohm R."/>
            <person name="Pangilinan J."/>
            <person name="Park H.-J."/>
            <person name="Ramirez L."/>
            <person name="Alfaro M."/>
            <person name="Sun H."/>
            <person name="Tritt A."/>
            <person name="Yoshinaga Y."/>
            <person name="Zwiers L.-H."/>
            <person name="Turgeon B."/>
            <person name="Goodwin S."/>
            <person name="Spatafora J."/>
            <person name="Crous P."/>
            <person name="Grigoriev I."/>
        </authorList>
    </citation>
    <scope>NUCLEOTIDE SEQUENCE</scope>
    <source>
        <strain evidence="2">CBS 260.36</strain>
    </source>
</reference>
<feature type="compositionally biased region" description="Basic and acidic residues" evidence="1">
    <location>
        <begin position="111"/>
        <end position="123"/>
    </location>
</feature>
<name>A0A9P4MIC2_9PEZI</name>
<dbReference type="EMBL" id="ML996082">
    <property type="protein sequence ID" value="KAF2155820.1"/>
    <property type="molecule type" value="Genomic_DNA"/>
</dbReference>
<feature type="compositionally biased region" description="Low complexity" evidence="1">
    <location>
        <begin position="149"/>
        <end position="158"/>
    </location>
</feature>
<dbReference type="AlphaFoldDB" id="A0A9P4MIC2"/>
<gene>
    <name evidence="2" type="ORF">K461DRAFT_81858</name>
</gene>
<feature type="region of interest" description="Disordered" evidence="1">
    <location>
        <begin position="85"/>
        <end position="203"/>
    </location>
</feature>
<dbReference type="OrthoDB" id="5422320at2759"/>
<accession>A0A9P4MIC2</accession>
<evidence type="ECO:0000256" key="1">
    <source>
        <dbReference type="SAM" id="MobiDB-lite"/>
    </source>
</evidence>
<keyword evidence="3" id="KW-1185">Reference proteome</keyword>
<feature type="compositionally biased region" description="Basic and acidic residues" evidence="1">
    <location>
        <begin position="186"/>
        <end position="196"/>
    </location>
</feature>
<protein>
    <submittedName>
        <fullName evidence="2">Uncharacterized protein</fullName>
    </submittedName>
</protein>
<dbReference type="PANTHER" id="PTHR40642">
    <property type="entry name" value="YALI0F31295P"/>
    <property type="match status" value="1"/>
</dbReference>
<feature type="compositionally biased region" description="Basic residues" evidence="1">
    <location>
        <begin position="124"/>
        <end position="138"/>
    </location>
</feature>
<evidence type="ECO:0000313" key="3">
    <source>
        <dbReference type="Proteomes" id="UP000799439"/>
    </source>
</evidence>
<dbReference type="Pfam" id="PF12720">
    <property type="entry name" value="DUF3807"/>
    <property type="match status" value="1"/>
</dbReference>